<organism evidence="1 2">
    <name type="scientific">Paucilactobacillus hokkaidonensis JCM 18461</name>
    <dbReference type="NCBI Taxonomy" id="1291742"/>
    <lineage>
        <taxon>Bacteria</taxon>
        <taxon>Bacillati</taxon>
        <taxon>Bacillota</taxon>
        <taxon>Bacilli</taxon>
        <taxon>Lactobacillales</taxon>
        <taxon>Lactobacillaceae</taxon>
        <taxon>Paucilactobacillus</taxon>
    </lineage>
</organism>
<accession>A0A0A1GY02</accession>
<dbReference type="KEGG" id="lho:LOOC260_112750"/>
<proteinExistence type="predicted"/>
<name>A0A0A1GY02_9LACO</name>
<sequence length="49" mass="5577">MKQIIQDSFNGIDALKIVDKTQPTKSPFSAIVENKYVPVLPWDWLSEEG</sequence>
<protein>
    <submittedName>
        <fullName evidence="1">NADPH:quinone reductase</fullName>
    </submittedName>
</protein>
<evidence type="ECO:0000313" key="1">
    <source>
        <dbReference type="EMBL" id="BAP85813.1"/>
    </source>
</evidence>
<evidence type="ECO:0000313" key="2">
    <source>
        <dbReference type="Proteomes" id="UP000031620"/>
    </source>
</evidence>
<dbReference type="STRING" id="1291742.LOOC260_112750"/>
<dbReference type="Proteomes" id="UP000031620">
    <property type="component" value="Chromosome"/>
</dbReference>
<dbReference type="RefSeq" id="WP_156406612.1">
    <property type="nucleotide sequence ID" value="NZ_AP014680.1"/>
</dbReference>
<gene>
    <name evidence="1" type="ORF">LOOC260_112750</name>
</gene>
<reference evidence="1 2" key="1">
    <citation type="submission" date="2014-11" db="EMBL/GenBank/DDBJ databases">
        <title>Complete genome sequence and analysis of Lactobacillus hokkaidonensis LOOC260T.</title>
        <authorList>
            <person name="Tanizawa Y."/>
            <person name="Tohno M."/>
            <person name="Kaminuma E."/>
            <person name="Nakamura Y."/>
            <person name="Arita M."/>
        </authorList>
    </citation>
    <scope>NUCLEOTIDE SEQUENCE [LARGE SCALE GENOMIC DNA]</scope>
    <source>
        <strain evidence="1 2">LOOC260</strain>
    </source>
</reference>
<dbReference type="AlphaFoldDB" id="A0A0A1GY02"/>
<dbReference type="HOGENOM" id="CLU_3137024_0_0_9"/>
<dbReference type="EMBL" id="AP014680">
    <property type="protein sequence ID" value="BAP85813.1"/>
    <property type="molecule type" value="Genomic_DNA"/>
</dbReference>